<evidence type="ECO:0000313" key="3">
    <source>
        <dbReference type="EMBL" id="KAK3855108.1"/>
    </source>
</evidence>
<feature type="compositionally biased region" description="Basic and acidic residues" evidence="1">
    <location>
        <begin position="122"/>
        <end position="131"/>
    </location>
</feature>
<dbReference type="SUPFAM" id="SSF50891">
    <property type="entry name" value="Cyclophilin-like"/>
    <property type="match status" value="1"/>
</dbReference>
<dbReference type="Proteomes" id="UP001286313">
    <property type="component" value="Unassembled WGS sequence"/>
</dbReference>
<feature type="region of interest" description="Disordered" evidence="1">
    <location>
        <begin position="119"/>
        <end position="143"/>
    </location>
</feature>
<keyword evidence="4" id="KW-1185">Reference proteome</keyword>
<reference evidence="3" key="1">
    <citation type="submission" date="2023-10" db="EMBL/GenBank/DDBJ databases">
        <title>Genome assemblies of two species of porcelain crab, Petrolisthes cinctipes and Petrolisthes manimaculis (Anomura: Porcellanidae).</title>
        <authorList>
            <person name="Angst P."/>
        </authorList>
    </citation>
    <scope>NUCLEOTIDE SEQUENCE</scope>
    <source>
        <strain evidence="3">PB745_01</strain>
        <tissue evidence="3">Gill</tissue>
    </source>
</reference>
<evidence type="ECO:0000313" key="4">
    <source>
        <dbReference type="Proteomes" id="UP001286313"/>
    </source>
</evidence>
<dbReference type="EMBL" id="JAWQEG010006352">
    <property type="protein sequence ID" value="KAK3855108.1"/>
    <property type="molecule type" value="Genomic_DNA"/>
</dbReference>
<evidence type="ECO:0000259" key="2">
    <source>
        <dbReference type="Pfam" id="PF00160"/>
    </source>
</evidence>
<organism evidence="3 4">
    <name type="scientific">Petrolisthes cinctipes</name>
    <name type="common">Flat porcelain crab</name>
    <dbReference type="NCBI Taxonomy" id="88211"/>
    <lineage>
        <taxon>Eukaryota</taxon>
        <taxon>Metazoa</taxon>
        <taxon>Ecdysozoa</taxon>
        <taxon>Arthropoda</taxon>
        <taxon>Crustacea</taxon>
        <taxon>Multicrustacea</taxon>
        <taxon>Malacostraca</taxon>
        <taxon>Eumalacostraca</taxon>
        <taxon>Eucarida</taxon>
        <taxon>Decapoda</taxon>
        <taxon>Pleocyemata</taxon>
        <taxon>Anomura</taxon>
        <taxon>Galatheoidea</taxon>
        <taxon>Porcellanidae</taxon>
        <taxon>Petrolisthes</taxon>
    </lineage>
</organism>
<comment type="caution">
    <text evidence="3">The sequence shown here is derived from an EMBL/GenBank/DDBJ whole genome shotgun (WGS) entry which is preliminary data.</text>
</comment>
<feature type="domain" description="PPIase cyclophilin-type" evidence="2">
    <location>
        <begin position="396"/>
        <end position="535"/>
    </location>
</feature>
<proteinExistence type="predicted"/>
<dbReference type="InterPro" id="IPR029000">
    <property type="entry name" value="Cyclophilin-like_dom_sf"/>
</dbReference>
<dbReference type="AlphaFoldDB" id="A0AAE1BRG5"/>
<dbReference type="Gene3D" id="2.40.100.10">
    <property type="entry name" value="Cyclophilin-like"/>
    <property type="match status" value="1"/>
</dbReference>
<gene>
    <name evidence="3" type="ORF">Pcinc_038469</name>
</gene>
<feature type="region of interest" description="Disordered" evidence="1">
    <location>
        <begin position="62"/>
        <end position="94"/>
    </location>
</feature>
<sequence>MTTCHSCSVGVKKMANIKPMTFPSYPANHQGSSVTDVPNKLPISHDIDELINQFSSLTLTESFPKAETARPPSLSEPGRTTRHRKSLRIKTKLKKRLDEQKALRVKGMMEGRQLVQSQLEQDSVKMDDSKSQHVHHQKDRLQHSPLERNQDAIIDLLEKESSRIISAQKTEGEIEDKEMKPMLGSMMEPLDTIQNERPIDLLEKESSRIISAQKTEGEKKYKEMKPVLIGSMEPLDTIQNKNGVNKQSDGCMNEAQVCDVPKCQQDTFPHVNTVTTSIQQTVLETTICETEATEYSYELVEPDQPLLMKKSPRLKKTKKKSVGHEVKAASNLQPTYLQAGYLYLMKKLVKTGKMFVVQENQYGLRRFARISDVMKAVDPSSTLTFLDLEWPGSRRRRIHIRLSPNTSAAGQFILLCTGQGRHSYLNTSMIGVGSRGNPGEFVLGGDYLCNNGKGGPPLLDHPKEVQYPSSGKAGVVWSYRLPWGSKSAQFCITTRGRTGQQERPYVFGMVESGLKVVKAAAKYTNIKEVVVVECGVVLSRW</sequence>
<accession>A0AAE1BRG5</accession>
<dbReference type="GO" id="GO:0003755">
    <property type="term" value="F:peptidyl-prolyl cis-trans isomerase activity"/>
    <property type="evidence" value="ECO:0007669"/>
    <property type="project" value="InterPro"/>
</dbReference>
<feature type="compositionally biased region" description="Basic residues" evidence="1">
    <location>
        <begin position="80"/>
        <end position="94"/>
    </location>
</feature>
<dbReference type="InterPro" id="IPR002130">
    <property type="entry name" value="Cyclophilin-type_PPIase_dom"/>
</dbReference>
<protein>
    <recommendedName>
        <fullName evidence="2">PPIase cyclophilin-type domain-containing protein</fullName>
    </recommendedName>
</protein>
<evidence type="ECO:0000256" key="1">
    <source>
        <dbReference type="SAM" id="MobiDB-lite"/>
    </source>
</evidence>
<dbReference type="Pfam" id="PF00160">
    <property type="entry name" value="Pro_isomerase"/>
    <property type="match status" value="1"/>
</dbReference>
<name>A0AAE1BRG5_PETCI</name>